<reference evidence="1" key="2">
    <citation type="journal article" date="2022" name="New Phytol.">
        <title>Evolutionary transition to the ectomycorrhizal habit in the genomes of a hyperdiverse lineage of mushroom-forming fungi.</title>
        <authorList>
            <person name="Looney B."/>
            <person name="Miyauchi S."/>
            <person name="Morin E."/>
            <person name="Drula E."/>
            <person name="Courty P.E."/>
            <person name="Kohler A."/>
            <person name="Kuo A."/>
            <person name="LaButti K."/>
            <person name="Pangilinan J."/>
            <person name="Lipzen A."/>
            <person name="Riley R."/>
            <person name="Andreopoulos W."/>
            <person name="He G."/>
            <person name="Johnson J."/>
            <person name="Nolan M."/>
            <person name="Tritt A."/>
            <person name="Barry K.W."/>
            <person name="Grigoriev I.V."/>
            <person name="Nagy L.G."/>
            <person name="Hibbett D."/>
            <person name="Henrissat B."/>
            <person name="Matheny P.B."/>
            <person name="Labbe J."/>
            <person name="Martin F.M."/>
        </authorList>
    </citation>
    <scope>NUCLEOTIDE SEQUENCE</scope>
    <source>
        <strain evidence="1">FP105234-sp</strain>
    </source>
</reference>
<name>A0ACB8RQS4_9AGAM</name>
<proteinExistence type="predicted"/>
<dbReference type="EMBL" id="MU275927">
    <property type="protein sequence ID" value="KAI0046385.1"/>
    <property type="molecule type" value="Genomic_DNA"/>
</dbReference>
<organism evidence="1 2">
    <name type="scientific">Auriscalpium vulgare</name>
    <dbReference type="NCBI Taxonomy" id="40419"/>
    <lineage>
        <taxon>Eukaryota</taxon>
        <taxon>Fungi</taxon>
        <taxon>Dikarya</taxon>
        <taxon>Basidiomycota</taxon>
        <taxon>Agaricomycotina</taxon>
        <taxon>Agaricomycetes</taxon>
        <taxon>Russulales</taxon>
        <taxon>Auriscalpiaceae</taxon>
        <taxon>Auriscalpium</taxon>
    </lineage>
</organism>
<protein>
    <submittedName>
        <fullName evidence="1">Uncharacterized protein</fullName>
    </submittedName>
</protein>
<comment type="caution">
    <text evidence="1">The sequence shown here is derived from an EMBL/GenBank/DDBJ whole genome shotgun (WGS) entry which is preliminary data.</text>
</comment>
<evidence type="ECO:0000313" key="2">
    <source>
        <dbReference type="Proteomes" id="UP000814033"/>
    </source>
</evidence>
<keyword evidence="2" id="KW-1185">Reference proteome</keyword>
<gene>
    <name evidence="1" type="ORF">FA95DRAFT_1606955</name>
</gene>
<dbReference type="Proteomes" id="UP000814033">
    <property type="component" value="Unassembled WGS sequence"/>
</dbReference>
<evidence type="ECO:0000313" key="1">
    <source>
        <dbReference type="EMBL" id="KAI0046385.1"/>
    </source>
</evidence>
<reference evidence="1" key="1">
    <citation type="submission" date="2021-02" db="EMBL/GenBank/DDBJ databases">
        <authorList>
            <consortium name="DOE Joint Genome Institute"/>
            <person name="Ahrendt S."/>
            <person name="Looney B.P."/>
            <person name="Miyauchi S."/>
            <person name="Morin E."/>
            <person name="Drula E."/>
            <person name="Courty P.E."/>
            <person name="Chicoki N."/>
            <person name="Fauchery L."/>
            <person name="Kohler A."/>
            <person name="Kuo A."/>
            <person name="Labutti K."/>
            <person name="Pangilinan J."/>
            <person name="Lipzen A."/>
            <person name="Riley R."/>
            <person name="Andreopoulos W."/>
            <person name="He G."/>
            <person name="Johnson J."/>
            <person name="Barry K.W."/>
            <person name="Grigoriev I.V."/>
            <person name="Nagy L."/>
            <person name="Hibbett D."/>
            <person name="Henrissat B."/>
            <person name="Matheny P.B."/>
            <person name="Labbe J."/>
            <person name="Martin F."/>
        </authorList>
    </citation>
    <scope>NUCLEOTIDE SEQUENCE</scope>
    <source>
        <strain evidence="1">FP105234-sp</strain>
    </source>
</reference>
<accession>A0ACB8RQS4</accession>
<sequence>MRPKRHGAQWREREDVVPPHAIHHEEAHAQPHHTHRRHLDQIGFTDDQNLPAQARRGQLLQPPRGPSPFDDEIRYAHPSPDPLTSGKYSSTCLAIRPWHAPPPPPSGSPVSNPPSSTSYSVTALPALASDVSGGPGHAGQRLRRSFQTRTSPLASALESTTTGKAVNTRLRRGAGGRAHMLQDLHGRDGGGGGDQGGEPVELFEWVQEGLVMERPTTAPRR</sequence>